<organism evidence="1 2">
    <name type="scientific">Nematostella vectensis</name>
    <name type="common">Starlet sea anemone</name>
    <dbReference type="NCBI Taxonomy" id="45351"/>
    <lineage>
        <taxon>Eukaryota</taxon>
        <taxon>Metazoa</taxon>
        <taxon>Cnidaria</taxon>
        <taxon>Anthozoa</taxon>
        <taxon>Hexacorallia</taxon>
        <taxon>Actiniaria</taxon>
        <taxon>Edwardsiidae</taxon>
        <taxon>Nematostella</taxon>
    </lineage>
</organism>
<name>A7RYA3_NEMVE</name>
<evidence type="ECO:0000313" key="2">
    <source>
        <dbReference type="Proteomes" id="UP000001593"/>
    </source>
</evidence>
<dbReference type="InParanoid" id="A7RYA3"/>
<evidence type="ECO:0000313" key="1">
    <source>
        <dbReference type="EMBL" id="EDO43665.1"/>
    </source>
</evidence>
<protein>
    <recommendedName>
        <fullName evidence="3">Endonuclease/exonuclease/phosphatase domain-containing protein</fullName>
    </recommendedName>
</protein>
<dbReference type="Gene3D" id="3.60.10.10">
    <property type="entry name" value="Endonuclease/exonuclease/phosphatase"/>
    <property type="match status" value="1"/>
</dbReference>
<feature type="non-terminal residue" evidence="1">
    <location>
        <position position="127"/>
    </location>
</feature>
<dbReference type="InterPro" id="IPR036691">
    <property type="entry name" value="Endo/exonu/phosph_ase_sf"/>
</dbReference>
<evidence type="ECO:0008006" key="3">
    <source>
        <dbReference type="Google" id="ProtNLM"/>
    </source>
</evidence>
<dbReference type="PANTHER" id="PTHR47510">
    <property type="entry name" value="REVERSE TRANSCRIPTASE DOMAIN-CONTAINING PROTEIN"/>
    <property type="match status" value="1"/>
</dbReference>
<dbReference type="PANTHER" id="PTHR47510:SF3">
    <property type="entry name" value="ENDO_EXONUCLEASE_PHOSPHATASE DOMAIN-CONTAINING PROTEIN"/>
    <property type="match status" value="1"/>
</dbReference>
<keyword evidence="2" id="KW-1185">Reference proteome</keyword>
<dbReference type="SUPFAM" id="SSF56219">
    <property type="entry name" value="DNase I-like"/>
    <property type="match status" value="1"/>
</dbReference>
<sequence>SEFYAASVYHPPNPVYDAAELLDFMSDTCDQILLENPNAKIIIAGDINQLNISEFTRQPALHQMVKVPTRGERILDVFLTNYPFLWKHGSVNKGLVRSDHLVVTVPPLAPVKPSRKYVSLRDTRDHS</sequence>
<accession>A7RYA3</accession>
<gene>
    <name evidence="1" type="ORF">NEMVEDRAFT_v1g97386</name>
</gene>
<reference evidence="1 2" key="1">
    <citation type="journal article" date="2007" name="Science">
        <title>Sea anemone genome reveals ancestral eumetazoan gene repertoire and genomic organization.</title>
        <authorList>
            <person name="Putnam N.H."/>
            <person name="Srivastava M."/>
            <person name="Hellsten U."/>
            <person name="Dirks B."/>
            <person name="Chapman J."/>
            <person name="Salamov A."/>
            <person name="Terry A."/>
            <person name="Shapiro H."/>
            <person name="Lindquist E."/>
            <person name="Kapitonov V.V."/>
            <person name="Jurka J."/>
            <person name="Genikhovich G."/>
            <person name="Grigoriev I.V."/>
            <person name="Lucas S.M."/>
            <person name="Steele R.E."/>
            <person name="Finnerty J.R."/>
            <person name="Technau U."/>
            <person name="Martindale M.Q."/>
            <person name="Rokhsar D.S."/>
        </authorList>
    </citation>
    <scope>NUCLEOTIDE SEQUENCE [LARGE SCALE GENOMIC DNA]</scope>
    <source>
        <strain evidence="2">CH2 X CH6</strain>
    </source>
</reference>
<feature type="non-terminal residue" evidence="1">
    <location>
        <position position="1"/>
    </location>
</feature>
<proteinExistence type="predicted"/>
<dbReference type="Proteomes" id="UP000001593">
    <property type="component" value="Unassembled WGS sequence"/>
</dbReference>
<dbReference type="EMBL" id="DS469552">
    <property type="protein sequence ID" value="EDO43665.1"/>
    <property type="molecule type" value="Genomic_DNA"/>
</dbReference>
<dbReference type="AlphaFoldDB" id="A7RYA3"/>
<dbReference type="PhylomeDB" id="A7RYA3"/>
<dbReference type="HOGENOM" id="CLU_1976081_0_0_1"/>